<feature type="region of interest" description="Disordered" evidence="2">
    <location>
        <begin position="408"/>
        <end position="530"/>
    </location>
</feature>
<dbReference type="InterPro" id="IPR035979">
    <property type="entry name" value="RBD_domain_sf"/>
</dbReference>
<evidence type="ECO:0000313" key="5">
    <source>
        <dbReference type="Proteomes" id="UP000814176"/>
    </source>
</evidence>
<feature type="compositionally biased region" description="Basic and acidic residues" evidence="2">
    <location>
        <begin position="1"/>
        <end position="12"/>
    </location>
</feature>
<sequence>MHSKPPLRERAWGTRYDSLGPSPPTSPQKRAFPTPVSTPVSRPASAEITSASTPDQEPATPQTRFVHPQPEKIPHDANVFVGSLPSTVDIPELTRLLREHLSQHTEVKSVKVVRDPHKNGTCAFVQCQDAAAAARLMETLRTLPPRPFLGRILRYEPARATRALLISYRLPTKRIDVPSHDLSKQLVEDGTDDALPKAMRIYQASSSKFLEIVYDDEARHYKATMPHKADNTETSPFSGGGVLISPLQFDLENIRQLVVSFGAIERFATHVPLASGHNQGAGLVGTQPSFPRPHNGPRSASMDQNVWEVKWEHRDDCVNALMTLRRVAFLNISWAHHADPPFVRNTYPRSPSPSLNPHTRLSYVSRVQSQLQSFEGPTPTPHRELSAESSYCQADASRQARTRTYTISSADGTLPPTRPWSAARTPSHRPDPDAFVQMSGSYNNHDDLAYPENLKWSDSDFPPLDIRETGGRVRRRAESSRSSWTATRLPPRGHGSSSSPAITASPASSLAVNPSSTPARSRAHSGVPIDASPLSCSDSAAMKEPGLKCAADVGAITSPDRYPTTRTPRSGRVPILSSVHDGEAASMHSTGNGEDRQHNFERMSTPGRPSLASHNHDWSADDKPHVDPTTIFVGGLDVYNDDAWDETHLRAIFATYGRIENIHIVRPPSKKSAFAFIKFTETGAAATAVQEEHNRVHYGRQIRVQLRDHNPRQRTSPWRQPLSRGSSTPGLNPSPLRASGWQEMPPVRDGTSARSPASKSSAGFVFQQPSGPSLTTHAVLASPARQSTGSEQFPQMGSRADERSSESFASSLSSTTTRVTLSTPAPAYDQQWRQTAATPSTSVSSVGPSASIAGAVQPFALPSVGYFAPPWVHAYPPPYPYPVPFMPIPAYTAAMPVAPSHSQQPQHGVSDVSSSTVSQHVWSTANDAQRPMIPYMSYPTVPQHNEHASTHSTQPHPSHANQQPPLRPTGFIQGQHGMLIPVYQPEALHQYMSSTEQNQPPGHGTTHPPHASTWPQHTQYPFVPYSNSMQHTEPSHTQNSQPYLQKAWTPSPASHDMSTQGASSYHRGPLFLPPAASLSSMPSFDGGYPVPFPAMRHMHRNAGVPSPRRHHRRDHAYGSPFPHQRTFR</sequence>
<reference evidence="4 5" key="1">
    <citation type="journal article" date="2021" name="Environ. Microbiol.">
        <title>Gene family expansions and transcriptome signatures uncover fungal adaptations to wood decay.</title>
        <authorList>
            <person name="Hage H."/>
            <person name="Miyauchi S."/>
            <person name="Viragh M."/>
            <person name="Drula E."/>
            <person name="Min B."/>
            <person name="Chaduli D."/>
            <person name="Navarro D."/>
            <person name="Favel A."/>
            <person name="Norest M."/>
            <person name="Lesage-Meessen L."/>
            <person name="Balint B."/>
            <person name="Merenyi Z."/>
            <person name="de Eugenio L."/>
            <person name="Morin E."/>
            <person name="Martinez A.T."/>
            <person name="Baldrian P."/>
            <person name="Stursova M."/>
            <person name="Martinez M.J."/>
            <person name="Novotny C."/>
            <person name="Magnuson J.K."/>
            <person name="Spatafora J.W."/>
            <person name="Maurice S."/>
            <person name="Pangilinan J."/>
            <person name="Andreopoulos W."/>
            <person name="LaButti K."/>
            <person name="Hundley H."/>
            <person name="Na H."/>
            <person name="Kuo A."/>
            <person name="Barry K."/>
            <person name="Lipzen A."/>
            <person name="Henrissat B."/>
            <person name="Riley R."/>
            <person name="Ahrendt S."/>
            <person name="Nagy L.G."/>
            <person name="Grigoriev I.V."/>
            <person name="Martin F."/>
            <person name="Rosso M.N."/>
        </authorList>
    </citation>
    <scope>NUCLEOTIDE SEQUENCE [LARGE SCALE GENOMIC DNA]</scope>
    <source>
        <strain evidence="4 5">CIRM-BRFM 1785</strain>
    </source>
</reference>
<dbReference type="SMART" id="SM00360">
    <property type="entry name" value="RRM"/>
    <property type="match status" value="2"/>
</dbReference>
<evidence type="ECO:0000313" key="4">
    <source>
        <dbReference type="EMBL" id="KAH9835913.1"/>
    </source>
</evidence>
<evidence type="ECO:0000256" key="1">
    <source>
        <dbReference type="PROSITE-ProRule" id="PRU00176"/>
    </source>
</evidence>
<feature type="region of interest" description="Disordered" evidence="2">
    <location>
        <begin position="993"/>
        <end position="1065"/>
    </location>
</feature>
<feature type="compositionally biased region" description="Low complexity" evidence="2">
    <location>
        <begin position="496"/>
        <end position="511"/>
    </location>
</feature>
<feature type="region of interest" description="Disordered" evidence="2">
    <location>
        <begin position="1099"/>
        <end position="1128"/>
    </location>
</feature>
<feature type="compositionally biased region" description="Polar residues" evidence="2">
    <location>
        <begin position="784"/>
        <end position="795"/>
    </location>
</feature>
<feature type="compositionally biased region" description="Polar residues" evidence="2">
    <location>
        <begin position="1013"/>
        <end position="1043"/>
    </location>
</feature>
<dbReference type="PANTHER" id="PTHR15241">
    <property type="entry name" value="TRANSFORMER-2-RELATED"/>
    <property type="match status" value="1"/>
</dbReference>
<dbReference type="GeneID" id="72009720"/>
<evidence type="ECO:0000256" key="2">
    <source>
        <dbReference type="SAM" id="MobiDB-lite"/>
    </source>
</evidence>
<feature type="compositionally biased region" description="Polar residues" evidence="2">
    <location>
        <begin position="950"/>
        <end position="964"/>
    </location>
</feature>
<feature type="compositionally biased region" description="Polar residues" evidence="2">
    <location>
        <begin position="713"/>
        <end position="731"/>
    </location>
</feature>
<dbReference type="Pfam" id="PF00076">
    <property type="entry name" value="RRM_1"/>
    <property type="match status" value="1"/>
</dbReference>
<dbReference type="RefSeq" id="XP_047778290.1">
    <property type="nucleotide sequence ID" value="XM_047928988.1"/>
</dbReference>
<dbReference type="Proteomes" id="UP000814176">
    <property type="component" value="Unassembled WGS sequence"/>
</dbReference>
<feature type="compositionally biased region" description="Low complexity" evidence="2">
    <location>
        <begin position="1000"/>
        <end position="1010"/>
    </location>
</feature>
<feature type="region of interest" description="Disordered" evidence="2">
    <location>
        <begin position="582"/>
        <end position="622"/>
    </location>
</feature>
<comment type="caution">
    <text evidence="4">The sequence shown here is derived from an EMBL/GenBank/DDBJ whole genome shotgun (WGS) entry which is preliminary data.</text>
</comment>
<feature type="domain" description="RRM" evidence="3">
    <location>
        <begin position="77"/>
        <end position="160"/>
    </location>
</feature>
<organism evidence="4 5">
    <name type="scientific">Rhodofomes roseus</name>
    <dbReference type="NCBI Taxonomy" id="34475"/>
    <lineage>
        <taxon>Eukaryota</taxon>
        <taxon>Fungi</taxon>
        <taxon>Dikarya</taxon>
        <taxon>Basidiomycota</taxon>
        <taxon>Agaricomycotina</taxon>
        <taxon>Agaricomycetes</taxon>
        <taxon>Polyporales</taxon>
        <taxon>Rhodofomes</taxon>
    </lineage>
</organism>
<keyword evidence="1" id="KW-0694">RNA-binding</keyword>
<feature type="domain" description="RRM" evidence="3">
    <location>
        <begin position="629"/>
        <end position="709"/>
    </location>
</feature>
<feature type="region of interest" description="Disordered" evidence="2">
    <location>
        <begin position="1"/>
        <end position="65"/>
    </location>
</feature>
<dbReference type="PROSITE" id="PS50102">
    <property type="entry name" value="RRM"/>
    <property type="match status" value="2"/>
</dbReference>
<feature type="compositionally biased region" description="Polar residues" evidence="2">
    <location>
        <begin position="752"/>
        <end position="776"/>
    </location>
</feature>
<feature type="region of interest" description="Disordered" evidence="2">
    <location>
        <begin position="279"/>
        <end position="299"/>
    </location>
</feature>
<dbReference type="SUPFAM" id="SSF54928">
    <property type="entry name" value="RNA-binding domain, RBD"/>
    <property type="match status" value="2"/>
</dbReference>
<dbReference type="EMBL" id="JADCUA010000012">
    <property type="protein sequence ID" value="KAH9835913.1"/>
    <property type="molecule type" value="Genomic_DNA"/>
</dbReference>
<name>A0ABQ8KE71_9APHY</name>
<accession>A0ABQ8KE71</accession>
<feature type="compositionally biased region" description="Low complexity" evidence="2">
    <location>
        <begin position="806"/>
        <end position="823"/>
    </location>
</feature>
<protein>
    <recommendedName>
        <fullName evidence="3">RRM domain-containing protein</fullName>
    </recommendedName>
</protein>
<dbReference type="InterPro" id="IPR012677">
    <property type="entry name" value="Nucleotide-bd_a/b_plait_sf"/>
</dbReference>
<feature type="compositionally biased region" description="Basic and acidic residues" evidence="2">
    <location>
        <begin position="465"/>
        <end position="479"/>
    </location>
</feature>
<gene>
    <name evidence="4" type="ORF">C8Q71DRAFT_908297</name>
</gene>
<evidence type="ECO:0000259" key="3">
    <source>
        <dbReference type="PROSITE" id="PS50102"/>
    </source>
</evidence>
<keyword evidence="5" id="KW-1185">Reference proteome</keyword>
<proteinExistence type="predicted"/>
<feature type="compositionally biased region" description="Polar residues" evidence="2">
    <location>
        <begin position="47"/>
        <end position="63"/>
    </location>
</feature>
<feature type="region of interest" description="Disordered" evidence="2">
    <location>
        <begin position="937"/>
        <end position="973"/>
    </location>
</feature>
<dbReference type="InterPro" id="IPR000504">
    <property type="entry name" value="RRM_dom"/>
</dbReference>
<feature type="compositionally biased region" description="Low complexity" evidence="2">
    <location>
        <begin position="835"/>
        <end position="848"/>
    </location>
</feature>
<dbReference type="PANTHER" id="PTHR15241:SF304">
    <property type="entry name" value="RRM DOMAIN-CONTAINING PROTEIN"/>
    <property type="match status" value="1"/>
</dbReference>
<dbReference type="Gene3D" id="3.30.70.330">
    <property type="match status" value="2"/>
</dbReference>
<feature type="region of interest" description="Disordered" evidence="2">
    <location>
        <begin position="703"/>
        <end position="848"/>
    </location>
</feature>